<evidence type="ECO:0000313" key="2">
    <source>
        <dbReference type="Proteomes" id="UP000199601"/>
    </source>
</evidence>
<reference evidence="2" key="1">
    <citation type="submission" date="2015-03" db="EMBL/GenBank/DDBJ databases">
        <authorList>
            <person name="Urmite Genomes"/>
        </authorList>
    </citation>
    <scope>NUCLEOTIDE SEQUENCE [LARGE SCALE GENOMIC DNA]</scope>
    <source>
        <strain evidence="2">CSUR P1344</strain>
    </source>
</reference>
<dbReference type="AlphaFoldDB" id="A0A0U1CZ89"/>
<dbReference type="RefSeq" id="WP_090418357.1">
    <property type="nucleotide sequence ID" value="NZ_CTEC01000001.1"/>
</dbReference>
<dbReference type="EMBL" id="CTEC01000001">
    <property type="protein sequence ID" value="CQD03762.1"/>
    <property type="molecule type" value="Genomic_DNA"/>
</dbReference>
<keyword evidence="2" id="KW-1185">Reference proteome</keyword>
<gene>
    <name evidence="1" type="ORF">BN000_00642</name>
</gene>
<name>A0A0U1CZ89_9MYCO</name>
<sequence>MSAGYRVVAPLVVAKDQTGKLHHCYRGAWIPWLSDEQRAHFLRHGLVEQLDSPDAGPEIAPLDALIEKPKKVAPKEEWVRFGVSKGNSAAELEALTKDELVDLLGDF</sequence>
<organism evidence="1 2">
    <name type="scientific">Mycobacterium europaeum</name>
    <dbReference type="NCBI Taxonomy" id="761804"/>
    <lineage>
        <taxon>Bacteria</taxon>
        <taxon>Bacillati</taxon>
        <taxon>Actinomycetota</taxon>
        <taxon>Actinomycetes</taxon>
        <taxon>Mycobacteriales</taxon>
        <taxon>Mycobacteriaceae</taxon>
        <taxon>Mycobacterium</taxon>
        <taxon>Mycobacterium simiae complex</taxon>
    </lineage>
</organism>
<dbReference type="Proteomes" id="UP000199601">
    <property type="component" value="Unassembled WGS sequence"/>
</dbReference>
<protein>
    <submittedName>
        <fullName evidence="1">Uncharacterized protein</fullName>
    </submittedName>
</protein>
<proteinExistence type="predicted"/>
<evidence type="ECO:0000313" key="1">
    <source>
        <dbReference type="EMBL" id="CQD03762.1"/>
    </source>
</evidence>
<accession>A0A0U1CZ89</accession>